<dbReference type="RefSeq" id="WP_186912820.1">
    <property type="nucleotide sequence ID" value="NZ_JACOFV010000010.1"/>
</dbReference>
<gene>
    <name evidence="1" type="ORF">H8K32_12255</name>
</gene>
<evidence type="ECO:0000313" key="1">
    <source>
        <dbReference type="EMBL" id="MBC3862879.1"/>
    </source>
</evidence>
<dbReference type="EMBL" id="JACOFV010000010">
    <property type="protein sequence ID" value="MBC3862879.1"/>
    <property type="molecule type" value="Genomic_DNA"/>
</dbReference>
<reference evidence="1" key="1">
    <citation type="submission" date="2020-08" db="EMBL/GenBank/DDBJ databases">
        <title>Novel species isolated from subtropical streams in China.</title>
        <authorList>
            <person name="Lu H."/>
        </authorList>
    </citation>
    <scope>NUCLEOTIDE SEQUENCE</scope>
    <source>
        <strain evidence="1">KACC 12607</strain>
    </source>
</reference>
<comment type="caution">
    <text evidence="1">The sequence shown here is derived from an EMBL/GenBank/DDBJ whole genome shotgun (WGS) entry which is preliminary data.</text>
</comment>
<evidence type="ECO:0000313" key="2">
    <source>
        <dbReference type="Proteomes" id="UP000634011"/>
    </source>
</evidence>
<dbReference type="Proteomes" id="UP000634011">
    <property type="component" value="Unassembled WGS sequence"/>
</dbReference>
<keyword evidence="2" id="KW-1185">Reference proteome</keyword>
<dbReference type="AlphaFoldDB" id="A0A923HL55"/>
<organism evidence="1 2">
    <name type="scientific">Undibacterium jejuense</name>
    <dbReference type="NCBI Taxonomy" id="1344949"/>
    <lineage>
        <taxon>Bacteria</taxon>
        <taxon>Pseudomonadati</taxon>
        <taxon>Pseudomonadota</taxon>
        <taxon>Betaproteobacteria</taxon>
        <taxon>Burkholderiales</taxon>
        <taxon>Oxalobacteraceae</taxon>
        <taxon>Undibacterium</taxon>
    </lineage>
</organism>
<sequence length="54" mass="6425">MVTCQLANWYWTRLALWLEATTDDILVVVMRPSRYIESPMSEQMGRNSHLLREI</sequence>
<accession>A0A923HL55</accession>
<name>A0A923HL55_9BURK</name>
<proteinExistence type="predicted"/>
<protein>
    <submittedName>
        <fullName evidence="1">Uncharacterized protein</fullName>
    </submittedName>
</protein>